<name>A0AAD2DHH5_9CLOT</name>
<reference evidence="1" key="1">
    <citation type="submission" date="2022-10" db="EMBL/GenBank/DDBJ databases">
        <authorList>
            <person name="Aires J."/>
            <person name="Mesa V."/>
        </authorList>
    </citation>
    <scope>NUCLEOTIDE SEQUENCE</scope>
    <source>
        <strain evidence="1">Clostridium neonatale JD116</strain>
    </source>
</reference>
<dbReference type="EMBL" id="CAMTCP010000294">
    <property type="protein sequence ID" value="CAI3695187.1"/>
    <property type="molecule type" value="Genomic_DNA"/>
</dbReference>
<sequence length="68" mass="7830">MAKTTTKVGEEEIKLVMDDNKYSKQKILKSKKYSDKQDLINALLKDDTQYSITEVDELINDFMKGAVK</sequence>
<comment type="caution">
    <text evidence="1">The sequence shown here is derived from an EMBL/GenBank/DDBJ whole genome shotgun (WGS) entry which is preliminary data.</text>
</comment>
<accession>A0AAD2DHH5</accession>
<evidence type="ECO:0000313" key="1">
    <source>
        <dbReference type="EMBL" id="CAI3695187.1"/>
    </source>
</evidence>
<dbReference type="Proteomes" id="UP001189143">
    <property type="component" value="Unassembled WGS sequence"/>
</dbReference>
<evidence type="ECO:0000313" key="2">
    <source>
        <dbReference type="Proteomes" id="UP001189143"/>
    </source>
</evidence>
<protein>
    <submittedName>
        <fullName evidence="1">Phage protein</fullName>
    </submittedName>
</protein>
<proteinExistence type="predicted"/>
<dbReference type="AlphaFoldDB" id="A0AAD2DHH5"/>
<gene>
    <name evidence="1" type="ORF">CNEO2_910020</name>
</gene>
<dbReference type="RefSeq" id="WP_058296193.1">
    <property type="nucleotide sequence ID" value="NZ_CAMRXC010000275.1"/>
</dbReference>
<organism evidence="1 2">
    <name type="scientific">Clostridium neonatale</name>
    <dbReference type="NCBI Taxonomy" id="137838"/>
    <lineage>
        <taxon>Bacteria</taxon>
        <taxon>Bacillati</taxon>
        <taxon>Bacillota</taxon>
        <taxon>Clostridia</taxon>
        <taxon>Eubacteriales</taxon>
        <taxon>Clostridiaceae</taxon>
        <taxon>Clostridium</taxon>
    </lineage>
</organism>